<accession>A0A7J2U4M3</accession>
<dbReference type="EMBL" id="DSEU01000060">
    <property type="protein sequence ID" value="HEM67656.1"/>
    <property type="molecule type" value="Genomic_DNA"/>
</dbReference>
<gene>
    <name evidence="1" type="ORF">ENO26_08890</name>
</gene>
<dbReference type="AlphaFoldDB" id="A0A7J2U4M3"/>
<evidence type="ECO:0000313" key="1">
    <source>
        <dbReference type="EMBL" id="HEM67656.1"/>
    </source>
</evidence>
<proteinExistence type="predicted"/>
<reference evidence="1" key="1">
    <citation type="journal article" date="2020" name="mSystems">
        <title>Genome- and Community-Level Interaction Insights into Carbon Utilization and Element Cycling Functions of Hydrothermarchaeota in Hydrothermal Sediment.</title>
        <authorList>
            <person name="Zhou Z."/>
            <person name="Liu Y."/>
            <person name="Xu W."/>
            <person name="Pan J."/>
            <person name="Luo Z.H."/>
            <person name="Li M."/>
        </authorList>
    </citation>
    <scope>NUCLEOTIDE SEQUENCE [LARGE SCALE GENOMIC DNA]</scope>
    <source>
        <strain evidence="1">SpSt-125</strain>
    </source>
</reference>
<protein>
    <recommendedName>
        <fullName evidence="2">DUF1616 domain-containing protein</fullName>
    </recommendedName>
</protein>
<organism evidence="1">
    <name type="scientific">Ignisphaera aggregans</name>
    <dbReference type="NCBI Taxonomy" id="334771"/>
    <lineage>
        <taxon>Archaea</taxon>
        <taxon>Thermoproteota</taxon>
        <taxon>Thermoprotei</taxon>
        <taxon>Desulfurococcales</taxon>
        <taxon>Desulfurococcaceae</taxon>
        <taxon>Ignisphaera</taxon>
    </lineage>
</organism>
<sequence>MLRSKLLTRSVPLWLVLLLLICVVGSALALTIVTSVERIGLWQRFVASPHFTVTELSTTIKGLNRVDVKVALRNTDTATHSANVTVQLLDTNGDVVAEAFQLTGDVAGNSDWSYVFTFKEKSIAKSYDSVLVIVKQLT</sequence>
<comment type="caution">
    <text evidence="1">The sequence shown here is derived from an EMBL/GenBank/DDBJ whole genome shotgun (WGS) entry which is preliminary data.</text>
</comment>
<evidence type="ECO:0008006" key="2">
    <source>
        <dbReference type="Google" id="ProtNLM"/>
    </source>
</evidence>
<name>A0A7J2U4M3_9CREN</name>